<evidence type="ECO:0000256" key="1">
    <source>
        <dbReference type="SAM" id="Phobius"/>
    </source>
</evidence>
<comment type="caution">
    <text evidence="2">The sequence shown here is derived from an EMBL/GenBank/DDBJ whole genome shotgun (WGS) entry which is preliminary data.</text>
</comment>
<evidence type="ECO:0000313" key="2">
    <source>
        <dbReference type="EMBL" id="GAA0433377.1"/>
    </source>
</evidence>
<accession>A0ABN0Z5I7</accession>
<dbReference type="Proteomes" id="UP001501459">
    <property type="component" value="Unassembled WGS sequence"/>
</dbReference>
<name>A0ABN0Z5I7_9BACI</name>
<dbReference type="RefSeq" id="WP_343751279.1">
    <property type="nucleotide sequence ID" value="NZ_BAAADM010000016.1"/>
</dbReference>
<protein>
    <recommendedName>
        <fullName evidence="4">ABC transporter permease</fullName>
    </recommendedName>
</protein>
<feature type="transmembrane region" description="Helical" evidence="1">
    <location>
        <begin position="389"/>
        <end position="410"/>
    </location>
</feature>
<keyword evidence="1" id="KW-0812">Transmembrane</keyword>
<feature type="transmembrane region" description="Helical" evidence="1">
    <location>
        <begin position="243"/>
        <end position="267"/>
    </location>
</feature>
<dbReference type="EMBL" id="BAAADM010000016">
    <property type="protein sequence ID" value="GAA0433377.1"/>
    <property type="molecule type" value="Genomic_DNA"/>
</dbReference>
<feature type="transmembrane region" description="Helical" evidence="1">
    <location>
        <begin position="332"/>
        <end position="352"/>
    </location>
</feature>
<feature type="transmembrane region" description="Helical" evidence="1">
    <location>
        <begin position="299"/>
        <end position="320"/>
    </location>
</feature>
<evidence type="ECO:0008006" key="4">
    <source>
        <dbReference type="Google" id="ProtNLM"/>
    </source>
</evidence>
<keyword evidence="1" id="KW-1133">Transmembrane helix</keyword>
<keyword evidence="1" id="KW-0472">Membrane</keyword>
<gene>
    <name evidence="2" type="ORF">GCM10008983_07520</name>
</gene>
<feature type="transmembrane region" description="Helical" evidence="1">
    <location>
        <begin position="16"/>
        <end position="37"/>
    </location>
</feature>
<reference evidence="2 3" key="1">
    <citation type="journal article" date="2019" name="Int. J. Syst. Evol. Microbiol.">
        <title>The Global Catalogue of Microorganisms (GCM) 10K type strain sequencing project: providing services to taxonomists for standard genome sequencing and annotation.</title>
        <authorList>
            <consortium name="The Broad Institute Genomics Platform"/>
            <consortium name="The Broad Institute Genome Sequencing Center for Infectious Disease"/>
            <person name="Wu L."/>
            <person name="Ma J."/>
        </authorList>
    </citation>
    <scope>NUCLEOTIDE SEQUENCE [LARGE SCALE GENOMIC DNA]</scope>
    <source>
        <strain evidence="2 3">JCM 12149</strain>
    </source>
</reference>
<evidence type="ECO:0000313" key="3">
    <source>
        <dbReference type="Proteomes" id="UP001501459"/>
    </source>
</evidence>
<organism evidence="2 3">
    <name type="scientific">Lentibacillus halophilus</name>
    <dbReference type="NCBI Taxonomy" id="295065"/>
    <lineage>
        <taxon>Bacteria</taxon>
        <taxon>Bacillati</taxon>
        <taxon>Bacillota</taxon>
        <taxon>Bacilli</taxon>
        <taxon>Bacillales</taxon>
        <taxon>Bacillaceae</taxon>
        <taxon>Lentibacillus</taxon>
    </lineage>
</organism>
<keyword evidence="3" id="KW-1185">Reference proteome</keyword>
<sequence>MIRKQELLKLTKTPTIPLLIIFFAALNVVIVMSNTHLKKDLSVLTNLVETYGYEINEDMMKQFGNDYQEKVKWVNKIAPGDDKTYKHPSELLSDDTVRRENTLSDSEKQKLLKYGVIEQYHRTAQNIDDFYKNIDLDSSAESIIKMHGFTGSAADEVRDQYQTLDGRLDELIDNGEHKNLFFKGSLYEMHSFLFRYIGMALIFELMILVVLITAAVTNYEFEHRTALVTYTARRGRKLIIDKLIAATIANGVVMFALIGVTLSAFFLTYDYSGLWNVPISSYFNAEMPLPYISWWNLSFIEYVAIFVLLMMVSQLLFMGISFMLSVFLKNTYLVFFAFVILLGLGILLPSFAPMSSQLVFWLYYNPFAFILNPHLWLMGNGPFTIYANYEIVTISVWVFLLGLGVSYSIYRFHRQQLQ</sequence>
<feature type="transmembrane region" description="Helical" evidence="1">
    <location>
        <begin position="193"/>
        <end position="216"/>
    </location>
</feature>
<proteinExistence type="predicted"/>